<dbReference type="EMBL" id="BNBD01000005">
    <property type="protein sequence ID" value="GHF47526.1"/>
    <property type="molecule type" value="Genomic_DNA"/>
</dbReference>
<comment type="caution">
    <text evidence="1">The sequence shown here is derived from an EMBL/GenBank/DDBJ whole genome shotgun (WGS) entry which is preliminary data.</text>
</comment>
<name>A0A919B2W3_9ACTN</name>
<evidence type="ECO:0000313" key="2">
    <source>
        <dbReference type="Proteomes" id="UP000638313"/>
    </source>
</evidence>
<keyword evidence="2" id="KW-1185">Reference proteome</keyword>
<sequence length="74" mass="8088">MPHSALRPATFDERRAAGAYVGDAKSPVGCMDCVRLEAARRQAVAECHDHDAVVDATVAIRSHFRDAHLLFRTA</sequence>
<proteinExistence type="predicted"/>
<reference evidence="1" key="1">
    <citation type="journal article" date="2014" name="Int. J. Syst. Evol. Microbiol.">
        <title>Complete genome sequence of Corynebacterium casei LMG S-19264T (=DSM 44701T), isolated from a smear-ripened cheese.</title>
        <authorList>
            <consortium name="US DOE Joint Genome Institute (JGI-PGF)"/>
            <person name="Walter F."/>
            <person name="Albersmeier A."/>
            <person name="Kalinowski J."/>
            <person name="Ruckert C."/>
        </authorList>
    </citation>
    <scope>NUCLEOTIDE SEQUENCE</scope>
    <source>
        <strain evidence="1">JCM 4059</strain>
    </source>
</reference>
<reference evidence="1" key="2">
    <citation type="submission" date="2020-09" db="EMBL/GenBank/DDBJ databases">
        <authorList>
            <person name="Sun Q."/>
            <person name="Ohkuma M."/>
        </authorList>
    </citation>
    <scope>NUCLEOTIDE SEQUENCE</scope>
    <source>
        <strain evidence="1">JCM 4059</strain>
    </source>
</reference>
<gene>
    <name evidence="1" type="ORF">GCM10010218_31150</name>
</gene>
<dbReference type="Proteomes" id="UP000638313">
    <property type="component" value="Unassembled WGS sequence"/>
</dbReference>
<evidence type="ECO:0000313" key="1">
    <source>
        <dbReference type="EMBL" id="GHF47526.1"/>
    </source>
</evidence>
<dbReference type="AlphaFoldDB" id="A0A919B2W3"/>
<organism evidence="1 2">
    <name type="scientific">Streptomyces mashuensis</name>
    <dbReference type="NCBI Taxonomy" id="33904"/>
    <lineage>
        <taxon>Bacteria</taxon>
        <taxon>Bacillati</taxon>
        <taxon>Actinomycetota</taxon>
        <taxon>Actinomycetes</taxon>
        <taxon>Kitasatosporales</taxon>
        <taxon>Streptomycetaceae</taxon>
        <taxon>Streptomyces</taxon>
    </lineage>
</organism>
<protein>
    <submittedName>
        <fullName evidence="1">Uncharacterized protein</fullName>
    </submittedName>
</protein>
<accession>A0A919B2W3</accession>